<dbReference type="Pfam" id="PF18759">
    <property type="entry name" value="Plavaka"/>
    <property type="match status" value="2"/>
</dbReference>
<organism evidence="3 4">
    <name type="scientific">Lentinula guzmanii</name>
    <dbReference type="NCBI Taxonomy" id="2804957"/>
    <lineage>
        <taxon>Eukaryota</taxon>
        <taxon>Fungi</taxon>
        <taxon>Dikarya</taxon>
        <taxon>Basidiomycota</taxon>
        <taxon>Agaricomycotina</taxon>
        <taxon>Agaricomycetes</taxon>
        <taxon>Agaricomycetidae</taxon>
        <taxon>Agaricales</taxon>
        <taxon>Marasmiineae</taxon>
        <taxon>Omphalotaceae</taxon>
        <taxon>Lentinula</taxon>
    </lineage>
</organism>
<proteinExistence type="predicted"/>
<keyword evidence="1" id="KW-0175">Coiled coil</keyword>
<dbReference type="InterPro" id="IPR041078">
    <property type="entry name" value="Plavaka"/>
</dbReference>
<reference evidence="3" key="2">
    <citation type="journal article" date="2023" name="Proc. Natl. Acad. Sci. U.S.A.">
        <title>A global phylogenomic analysis of the shiitake genus Lentinula.</title>
        <authorList>
            <person name="Sierra-Patev S."/>
            <person name="Min B."/>
            <person name="Naranjo-Ortiz M."/>
            <person name="Looney B."/>
            <person name="Konkel Z."/>
            <person name="Slot J.C."/>
            <person name="Sakamoto Y."/>
            <person name="Steenwyk J.L."/>
            <person name="Rokas A."/>
            <person name="Carro J."/>
            <person name="Camarero S."/>
            <person name="Ferreira P."/>
            <person name="Molpeceres G."/>
            <person name="Ruiz-Duenas F.J."/>
            <person name="Serrano A."/>
            <person name="Henrissat B."/>
            <person name="Drula E."/>
            <person name="Hughes K.W."/>
            <person name="Mata J.L."/>
            <person name="Ishikawa N.K."/>
            <person name="Vargas-Isla R."/>
            <person name="Ushijima S."/>
            <person name="Smith C.A."/>
            <person name="Donoghue J."/>
            <person name="Ahrendt S."/>
            <person name="Andreopoulos W."/>
            <person name="He G."/>
            <person name="LaButti K."/>
            <person name="Lipzen A."/>
            <person name="Ng V."/>
            <person name="Riley R."/>
            <person name="Sandor L."/>
            <person name="Barry K."/>
            <person name="Martinez A.T."/>
            <person name="Xiao Y."/>
            <person name="Gibbons J.G."/>
            <person name="Terashima K."/>
            <person name="Grigoriev I.V."/>
            <person name="Hibbett D."/>
        </authorList>
    </citation>
    <scope>NUCLEOTIDE SEQUENCE</scope>
    <source>
        <strain evidence="3">ET3784</strain>
    </source>
</reference>
<evidence type="ECO:0000313" key="4">
    <source>
        <dbReference type="Proteomes" id="UP001176059"/>
    </source>
</evidence>
<feature type="region of interest" description="Disordered" evidence="2">
    <location>
        <begin position="28"/>
        <end position="72"/>
    </location>
</feature>
<feature type="coiled-coil region" evidence="1">
    <location>
        <begin position="398"/>
        <end position="425"/>
    </location>
</feature>
<evidence type="ECO:0000256" key="1">
    <source>
        <dbReference type="SAM" id="Coils"/>
    </source>
</evidence>
<dbReference type="Proteomes" id="UP001176059">
    <property type="component" value="Unassembled WGS sequence"/>
</dbReference>
<gene>
    <name evidence="3" type="ORF">DFJ43DRAFT_1134514</name>
</gene>
<protein>
    <submittedName>
        <fullName evidence="3">Uncharacterized protein</fullName>
    </submittedName>
</protein>
<keyword evidence="4" id="KW-1185">Reference proteome</keyword>
<feature type="compositionally biased region" description="Polar residues" evidence="2">
    <location>
        <begin position="38"/>
        <end position="54"/>
    </location>
</feature>
<comment type="caution">
    <text evidence="3">The sequence shown here is derived from an EMBL/GenBank/DDBJ whole genome shotgun (WGS) entry which is preliminary data.</text>
</comment>
<dbReference type="AlphaFoldDB" id="A0AA38JEJ9"/>
<name>A0AA38JEJ9_9AGAR</name>
<feature type="region of interest" description="Disordered" evidence="2">
    <location>
        <begin position="610"/>
        <end position="638"/>
    </location>
</feature>
<accession>A0AA38JEJ9</accession>
<evidence type="ECO:0000313" key="3">
    <source>
        <dbReference type="EMBL" id="KAJ3716770.1"/>
    </source>
</evidence>
<dbReference type="EMBL" id="JANVFO010000076">
    <property type="protein sequence ID" value="KAJ3716770.1"/>
    <property type="molecule type" value="Genomic_DNA"/>
</dbReference>
<reference evidence="3" key="1">
    <citation type="submission" date="2022-08" db="EMBL/GenBank/DDBJ databases">
        <authorList>
            <consortium name="DOE Joint Genome Institute"/>
            <person name="Min B."/>
            <person name="Sierra-Patev S."/>
            <person name="Naranjo-Ortiz M."/>
            <person name="Looney B."/>
            <person name="Konkel Z."/>
            <person name="Slot J.C."/>
            <person name="Sakamoto Y."/>
            <person name="Steenwyk J.L."/>
            <person name="Rokas A."/>
            <person name="Carro J."/>
            <person name="Camarero S."/>
            <person name="Ferreira P."/>
            <person name="Molpeceres G."/>
            <person name="Ruiz-duenas F.J."/>
            <person name="Serrano A."/>
            <person name="Henrissat B."/>
            <person name="Drula E."/>
            <person name="Hughes K.W."/>
            <person name="Mata J.L."/>
            <person name="Ishikawa N.K."/>
            <person name="Vargas-Isla R."/>
            <person name="Ushijima S."/>
            <person name="Smith C.A."/>
            <person name="Ahrendt S."/>
            <person name="Andreopoulos W."/>
            <person name="He G."/>
            <person name="LaButti K."/>
            <person name="Lipzen A."/>
            <person name="Ng V."/>
            <person name="Riley R."/>
            <person name="Sandor L."/>
            <person name="Barry K."/>
            <person name="Martinez A.T."/>
            <person name="Xiao Y."/>
            <person name="Gibbons J.G."/>
            <person name="Terashima K."/>
            <person name="Hibbett D.S."/>
            <person name="Grigoriev I.V."/>
        </authorList>
    </citation>
    <scope>NUCLEOTIDE SEQUENCE</scope>
    <source>
        <strain evidence="3">ET3784</strain>
    </source>
</reference>
<sequence>MTDIYETELNDNGLFRVYYHSMPSRDPDSLLTVDDTGDSPNFSQNDRDSGTPSQVFGPPSEDSHGSSTPWEPFRNVTTYRLMDWSYAHNSINTTSLNGLVRDVILQGDFSTAHLEGFSAQAELDRMDRHLSAAAPLSGQSDPALPFAASDNWVTSNIQIPMPCPNKKSASEELAPTLEVKGVHHRRLTEVIKTAFEDDTFLDFNIKPYKQFWKPSDDEPVQRVISECYSSNRALELEREVYETLPKPADPNVNTVIVWLMLWSDSTHLANFGTASLWPIYMYFAHHIAYIPKIADFANDVYREQFGREPGDDVMRFLHRELFQSIWFLLLDSEFTEAYTNGILILCADGIVRRIFPRFHSYSADCPERILIVCIKFLARCLCPWCLILKEDIAKLGMKRDMKNRIKKLRRDGLQLRAQVDKARKLIFEKGFGVESTSVKNLLDSESLTPVKNAFSLTLQEHNFNIFRLIPVDELHEFELGKWRDVFVHLLRILQDLKDDSLTILDERYCWVPTFGRNIIRRFQNNVSQMKKLAGRDFEDILQCSMPCFEGLIHKPYDSQFQDLLFTLNCFEGYAKFRIHWDSSLASFDEVIVELGSAFRLFDKESRNFQTEELPREQQARTRHNSAAKGTHTTAHPKTRCFNNSTAKTHFLGIYPGSVRYFGTLDGTSTKTAESEHKRVKKFYARTNKNQYASQVARHENRSRFLRKVRRQNHKGDLAMLVRFISIHSVCKLN</sequence>
<evidence type="ECO:0000256" key="2">
    <source>
        <dbReference type="SAM" id="MobiDB-lite"/>
    </source>
</evidence>